<name>A0A0F7ZTW0_9HYPO</name>
<evidence type="ECO:0000256" key="1">
    <source>
        <dbReference type="SAM" id="MobiDB-lite"/>
    </source>
</evidence>
<sequence>MARASGSGLVNRNGPGSAATSVAESMVKPAEGQTRCIDCGEFSCCCIPIPCCVM</sequence>
<protein>
    <submittedName>
        <fullName evidence="2">Uncharacterized protein</fullName>
    </submittedName>
</protein>
<keyword evidence="3" id="KW-1185">Reference proteome</keyword>
<dbReference type="AlphaFoldDB" id="A0A0F7ZTW0"/>
<accession>A0A0F7ZTW0</accession>
<evidence type="ECO:0000313" key="2">
    <source>
        <dbReference type="EMBL" id="KJZ73798.1"/>
    </source>
</evidence>
<reference evidence="2 3" key="1">
    <citation type="journal article" date="2014" name="Genome Biol. Evol.">
        <title>Comparative genomics and transcriptomics analyses reveal divergent lifestyle features of nematode endoparasitic fungus Hirsutella minnesotensis.</title>
        <authorList>
            <person name="Lai Y."/>
            <person name="Liu K."/>
            <person name="Zhang X."/>
            <person name="Zhang X."/>
            <person name="Li K."/>
            <person name="Wang N."/>
            <person name="Shu C."/>
            <person name="Wu Y."/>
            <person name="Wang C."/>
            <person name="Bushley K.E."/>
            <person name="Xiang M."/>
            <person name="Liu X."/>
        </authorList>
    </citation>
    <scope>NUCLEOTIDE SEQUENCE [LARGE SCALE GENOMIC DNA]</scope>
    <source>
        <strain evidence="2 3">3608</strain>
    </source>
</reference>
<dbReference type="Proteomes" id="UP000054481">
    <property type="component" value="Unassembled WGS sequence"/>
</dbReference>
<gene>
    <name evidence="2" type="ORF">HIM_06916</name>
</gene>
<feature type="region of interest" description="Disordered" evidence="1">
    <location>
        <begin position="1"/>
        <end position="24"/>
    </location>
</feature>
<dbReference type="OrthoDB" id="4661107at2759"/>
<dbReference type="EMBL" id="KQ030532">
    <property type="protein sequence ID" value="KJZ73798.1"/>
    <property type="molecule type" value="Genomic_DNA"/>
</dbReference>
<organism evidence="2 3">
    <name type="scientific">Hirsutella minnesotensis 3608</name>
    <dbReference type="NCBI Taxonomy" id="1043627"/>
    <lineage>
        <taxon>Eukaryota</taxon>
        <taxon>Fungi</taxon>
        <taxon>Dikarya</taxon>
        <taxon>Ascomycota</taxon>
        <taxon>Pezizomycotina</taxon>
        <taxon>Sordariomycetes</taxon>
        <taxon>Hypocreomycetidae</taxon>
        <taxon>Hypocreales</taxon>
        <taxon>Ophiocordycipitaceae</taxon>
        <taxon>Hirsutella</taxon>
    </lineage>
</organism>
<proteinExistence type="predicted"/>
<evidence type="ECO:0000313" key="3">
    <source>
        <dbReference type="Proteomes" id="UP000054481"/>
    </source>
</evidence>